<name>A0A1M7G0A7_9FIRM</name>
<evidence type="ECO:0000259" key="1">
    <source>
        <dbReference type="PROSITE" id="PS51832"/>
    </source>
</evidence>
<dbReference type="PANTHER" id="PTHR43155">
    <property type="entry name" value="CYCLIC DI-GMP PHOSPHODIESTERASE PA4108-RELATED"/>
    <property type="match status" value="1"/>
</dbReference>
<organism evidence="2 3">
    <name type="scientific">Anaerosporobacter mobilis DSM 15930</name>
    <dbReference type="NCBI Taxonomy" id="1120996"/>
    <lineage>
        <taxon>Bacteria</taxon>
        <taxon>Bacillati</taxon>
        <taxon>Bacillota</taxon>
        <taxon>Clostridia</taxon>
        <taxon>Lachnospirales</taxon>
        <taxon>Lachnospiraceae</taxon>
        <taxon>Anaerosporobacter</taxon>
    </lineage>
</organism>
<dbReference type="InterPro" id="IPR037522">
    <property type="entry name" value="HD_GYP_dom"/>
</dbReference>
<dbReference type="PANTHER" id="PTHR43155:SF2">
    <property type="entry name" value="CYCLIC DI-GMP PHOSPHODIESTERASE PA4108"/>
    <property type="match status" value="1"/>
</dbReference>
<dbReference type="CDD" id="cd00077">
    <property type="entry name" value="HDc"/>
    <property type="match status" value="1"/>
</dbReference>
<dbReference type="NCBIfam" id="TIGR00277">
    <property type="entry name" value="HDIG"/>
    <property type="match status" value="1"/>
</dbReference>
<dbReference type="EMBL" id="FRCP01000006">
    <property type="protein sequence ID" value="SHM09498.1"/>
    <property type="molecule type" value="Genomic_DNA"/>
</dbReference>
<dbReference type="OrthoDB" id="9804747at2"/>
<evidence type="ECO:0000313" key="3">
    <source>
        <dbReference type="Proteomes" id="UP000184038"/>
    </source>
</evidence>
<dbReference type="STRING" id="1120996.SAMN02746066_00739"/>
<reference evidence="2 3" key="1">
    <citation type="submission" date="2016-11" db="EMBL/GenBank/DDBJ databases">
        <authorList>
            <person name="Jaros S."/>
            <person name="Januszkiewicz K."/>
            <person name="Wedrychowicz H."/>
        </authorList>
    </citation>
    <scope>NUCLEOTIDE SEQUENCE [LARGE SCALE GENOMIC DNA]</scope>
    <source>
        <strain evidence="2 3">DSM 15930</strain>
    </source>
</reference>
<dbReference type="SUPFAM" id="SSF109604">
    <property type="entry name" value="HD-domain/PDEase-like"/>
    <property type="match status" value="1"/>
</dbReference>
<dbReference type="InterPro" id="IPR003607">
    <property type="entry name" value="HD/PDEase_dom"/>
</dbReference>
<keyword evidence="3" id="KW-1185">Reference proteome</keyword>
<dbReference type="Gene3D" id="1.10.3210.10">
    <property type="entry name" value="Hypothetical protein af1432"/>
    <property type="match status" value="1"/>
</dbReference>
<dbReference type="PROSITE" id="PS51832">
    <property type="entry name" value="HD_GYP"/>
    <property type="match status" value="1"/>
</dbReference>
<dbReference type="SMART" id="SM00471">
    <property type="entry name" value="HDc"/>
    <property type="match status" value="1"/>
</dbReference>
<evidence type="ECO:0000313" key="2">
    <source>
        <dbReference type="EMBL" id="SHM09498.1"/>
    </source>
</evidence>
<dbReference type="RefSeq" id="WP_073283014.1">
    <property type="nucleotide sequence ID" value="NZ_FRCP01000006.1"/>
</dbReference>
<gene>
    <name evidence="2" type="ORF">SAMN02746066_00739</name>
</gene>
<sequence>MKSKNVLINKTVPGMILAKDVIDFSGQILVSKGTTLTDKIISKLQFHSIKSLMICVNKNGELIKENTQSATSEQTLHESHLSKIRKTEEFLTFQKDFNCCVENFQSYMEEVITTNEPLDTTNLLRSIHDVLDNSRNAIHLFDMINSMRNYDDNTYTHCVNVSLICHVFGQWIHLPQSEIGILTLCGLFHDIGKLEIPQSIIMKPDKLTEDEYQTIKQHTLIGYDLLKDRAIDDRIKYASLMHHERKDGSGYPNQLTGDEIEDFSKIVAIVDVYDALTSKRVYRDPLSPFEVLLVFEKDGYTKYDPSYLIVFFEQMFQTYVTNTVRLSDGSEGKIIMLNKHALAEPVVQVGNTFIDLSKNKSLFIQAII</sequence>
<protein>
    <submittedName>
        <fullName evidence="2">HDIG domain-containing protein</fullName>
    </submittedName>
</protein>
<dbReference type="Pfam" id="PF13487">
    <property type="entry name" value="HD_5"/>
    <property type="match status" value="1"/>
</dbReference>
<accession>A0A1M7G0A7</accession>
<proteinExistence type="predicted"/>
<dbReference type="InterPro" id="IPR006675">
    <property type="entry name" value="HDIG_dom"/>
</dbReference>
<dbReference type="AlphaFoldDB" id="A0A1M7G0A7"/>
<dbReference type="Proteomes" id="UP000184038">
    <property type="component" value="Unassembled WGS sequence"/>
</dbReference>
<feature type="domain" description="HD-GYP" evidence="1">
    <location>
        <begin position="132"/>
        <end position="327"/>
    </location>
</feature>